<gene>
    <name evidence="6" type="ORF">M947_07845</name>
</gene>
<dbReference type="InterPro" id="IPR001254">
    <property type="entry name" value="Trypsin_dom"/>
</dbReference>
<dbReference type="Gene3D" id="2.40.10.10">
    <property type="entry name" value="Trypsin-like serine proteases"/>
    <property type="match status" value="1"/>
</dbReference>
<evidence type="ECO:0000313" key="6">
    <source>
        <dbReference type="EMBL" id="EQB39064.1"/>
    </source>
</evidence>
<dbReference type="GO" id="GO:0030001">
    <property type="term" value="P:metal ion transport"/>
    <property type="evidence" value="ECO:0007669"/>
    <property type="project" value="TreeGrafter"/>
</dbReference>
<dbReference type="InterPro" id="IPR009003">
    <property type="entry name" value="Peptidase_S1_PA"/>
</dbReference>
<dbReference type="RefSeq" id="WP_021287825.1">
    <property type="nucleotide sequence ID" value="NZ_AUPZ01000010.1"/>
</dbReference>
<dbReference type="eggNOG" id="COG5640">
    <property type="taxonomic scope" value="Bacteria"/>
</dbReference>
<protein>
    <recommendedName>
        <fullName evidence="5">Peptidase S1 domain-containing protein</fullName>
    </recommendedName>
</protein>
<dbReference type="Gene3D" id="2.60.40.2030">
    <property type="match status" value="1"/>
</dbReference>
<name>T0KPM1_9BACT</name>
<reference evidence="6 7" key="1">
    <citation type="submission" date="2013-07" db="EMBL/GenBank/DDBJ databases">
        <title>Sulfurimonas hongkongensis AST-10 Genome Sequencing.</title>
        <authorList>
            <person name="Cai L."/>
            <person name="Zhang T."/>
        </authorList>
    </citation>
    <scope>NUCLEOTIDE SEQUENCE [LARGE SCALE GENOMIC DNA]</scope>
    <source>
        <strain evidence="6 7">AST-10</strain>
    </source>
</reference>
<sequence length="401" mass="43948">MVVSLDSYEDPIYSVDDDSSLNGAVRVSSGGYYGTGTLLYGGMAILTSAHLFSPSNLSADVAFQTPSGRQTIASESVELMPDYDDNGNNDLAIVWLAEPAPYDAYRYELYRNDDEISKEFTAVGYGTTGTGATGEDATIPYDILRLQTTNRFEADASTLKDALGSIMDWTPLEDAILVADFDDGTNEHDALGRLIDEIDLGTGSSEGMIASGDSGGPAIIDQKVAGVASYVSSLSNYYVDPDVDLETNSSFGEVGFWQKVSYYQQWIDQSLRQNYTNAPQTSQEVEKEIAEGSAGEITVNYFLVEFIGMRDDPNEWLSVNYTTRDGTATAYQDYIPTSGTLILYPDENHAQIPVEILGDNTIEEDETFYLDIFDPIGATFSDDQVVLTAQRTILNDDWYFA</sequence>
<dbReference type="PANTHER" id="PTHR11878:SF65">
    <property type="entry name" value="NA_CA-EXCHANGE PROTEIN, ISOFORM G"/>
    <property type="match status" value="1"/>
</dbReference>
<dbReference type="OrthoDB" id="8884718at2"/>
<dbReference type="PANTHER" id="PTHR11878">
    <property type="entry name" value="SODIUM/CALCIUM EXCHANGER"/>
    <property type="match status" value="1"/>
</dbReference>
<dbReference type="GO" id="GO:0016020">
    <property type="term" value="C:membrane"/>
    <property type="evidence" value="ECO:0007669"/>
    <property type="project" value="InterPro"/>
</dbReference>
<dbReference type="STRING" id="1172190.M947_07845"/>
<keyword evidence="3" id="KW-0106">Calcium</keyword>
<organism evidence="6 7">
    <name type="scientific">Sulfurimonas hongkongensis</name>
    <dbReference type="NCBI Taxonomy" id="1172190"/>
    <lineage>
        <taxon>Bacteria</taxon>
        <taxon>Pseudomonadati</taxon>
        <taxon>Campylobacterota</taxon>
        <taxon>Epsilonproteobacteria</taxon>
        <taxon>Campylobacterales</taxon>
        <taxon>Sulfurimonadaceae</taxon>
        <taxon>Sulfurimonas</taxon>
    </lineage>
</organism>
<evidence type="ECO:0000256" key="2">
    <source>
        <dbReference type="ARBA" id="ARBA00022737"/>
    </source>
</evidence>
<accession>T0KPM1</accession>
<dbReference type="InterPro" id="IPR043504">
    <property type="entry name" value="Peptidase_S1_PA_chymotrypsin"/>
</dbReference>
<dbReference type="GO" id="GO:0006508">
    <property type="term" value="P:proteolysis"/>
    <property type="evidence" value="ECO:0007669"/>
    <property type="project" value="InterPro"/>
</dbReference>
<keyword evidence="4" id="KW-0813">Transport</keyword>
<evidence type="ECO:0000256" key="3">
    <source>
        <dbReference type="ARBA" id="ARBA00022837"/>
    </source>
</evidence>
<dbReference type="InterPro" id="IPR051171">
    <property type="entry name" value="CaCA"/>
</dbReference>
<evidence type="ECO:0000256" key="1">
    <source>
        <dbReference type="ARBA" id="ARBA00022729"/>
    </source>
</evidence>
<keyword evidence="7" id="KW-1185">Reference proteome</keyword>
<evidence type="ECO:0000313" key="7">
    <source>
        <dbReference type="Proteomes" id="UP000015520"/>
    </source>
</evidence>
<dbReference type="GO" id="GO:0007154">
    <property type="term" value="P:cell communication"/>
    <property type="evidence" value="ECO:0007669"/>
    <property type="project" value="InterPro"/>
</dbReference>
<keyword evidence="1" id="KW-0732">Signal</keyword>
<dbReference type="SMART" id="SM00237">
    <property type="entry name" value="Calx_beta"/>
    <property type="match status" value="1"/>
</dbReference>
<dbReference type="PROSITE" id="PS50240">
    <property type="entry name" value="TRYPSIN_DOM"/>
    <property type="match status" value="1"/>
</dbReference>
<keyword evidence="4" id="KW-0406">Ion transport</keyword>
<dbReference type="PATRIC" id="fig|1172190.3.peg.1518"/>
<dbReference type="SUPFAM" id="SSF141072">
    <property type="entry name" value="CalX-like"/>
    <property type="match status" value="1"/>
</dbReference>
<dbReference type="InterPro" id="IPR003644">
    <property type="entry name" value="Calx_beta"/>
</dbReference>
<dbReference type="Pfam" id="PF03160">
    <property type="entry name" value="Calx-beta"/>
    <property type="match status" value="1"/>
</dbReference>
<dbReference type="SUPFAM" id="SSF50494">
    <property type="entry name" value="Trypsin-like serine proteases"/>
    <property type="match status" value="1"/>
</dbReference>
<comment type="caution">
    <text evidence="6">The sequence shown here is derived from an EMBL/GenBank/DDBJ whole genome shotgun (WGS) entry which is preliminary data.</text>
</comment>
<dbReference type="InterPro" id="IPR038081">
    <property type="entry name" value="CalX-like_sf"/>
</dbReference>
<dbReference type="GO" id="GO:0004252">
    <property type="term" value="F:serine-type endopeptidase activity"/>
    <property type="evidence" value="ECO:0007669"/>
    <property type="project" value="InterPro"/>
</dbReference>
<evidence type="ECO:0000259" key="5">
    <source>
        <dbReference type="PROSITE" id="PS50240"/>
    </source>
</evidence>
<dbReference type="Proteomes" id="UP000015520">
    <property type="component" value="Unassembled WGS sequence"/>
</dbReference>
<dbReference type="Pfam" id="PF00089">
    <property type="entry name" value="Trypsin"/>
    <property type="match status" value="1"/>
</dbReference>
<dbReference type="EMBL" id="AUPZ01000010">
    <property type="protein sequence ID" value="EQB39064.1"/>
    <property type="molecule type" value="Genomic_DNA"/>
</dbReference>
<keyword evidence="2" id="KW-0677">Repeat</keyword>
<dbReference type="AlphaFoldDB" id="T0KPM1"/>
<evidence type="ECO:0000256" key="4">
    <source>
        <dbReference type="ARBA" id="ARBA00023065"/>
    </source>
</evidence>
<proteinExistence type="predicted"/>
<feature type="domain" description="Peptidase S1" evidence="5">
    <location>
        <begin position="1"/>
        <end position="272"/>
    </location>
</feature>